<evidence type="ECO:0000256" key="6">
    <source>
        <dbReference type="ARBA" id="ARBA00022989"/>
    </source>
</evidence>
<evidence type="ECO:0000313" key="9">
    <source>
        <dbReference type="EMBL" id="SVB11226.1"/>
    </source>
</evidence>
<dbReference type="GO" id="GO:0005886">
    <property type="term" value="C:plasma membrane"/>
    <property type="evidence" value="ECO:0007669"/>
    <property type="project" value="UniProtKB-SubCell"/>
</dbReference>
<evidence type="ECO:0000256" key="7">
    <source>
        <dbReference type="ARBA" id="ARBA00023136"/>
    </source>
</evidence>
<feature type="transmembrane region" description="Helical" evidence="8">
    <location>
        <begin position="144"/>
        <end position="164"/>
    </location>
</feature>
<feature type="transmembrane region" description="Helical" evidence="8">
    <location>
        <begin position="12"/>
        <end position="31"/>
    </location>
</feature>
<sequence length="178" mass="20238">MAKKSNRFSISPLALFFVKVGVIYAAWNLIYDYFILPHGGLDTFFSWTGVKLGRMGLSLLGWDALSHERILWVFGSQGVEIQNGCNGITLFGLYAGFIIAYPGRMDERMIFLASGILLLFVVNVIRIMVFALSVYYIPQHWETFHSYASTIFFYPVVLSLWYLWTTRSSKAGTISFNA</sequence>
<keyword evidence="4 8" id="KW-0812">Transmembrane</keyword>
<dbReference type="InterPro" id="IPR019127">
    <property type="entry name" value="Exosortase"/>
</dbReference>
<evidence type="ECO:0000256" key="2">
    <source>
        <dbReference type="ARBA" id="ARBA00022475"/>
    </source>
</evidence>
<comment type="subcellular location">
    <subcellularLocation>
        <location evidence="1">Cell membrane</location>
        <topology evidence="1">Multi-pass membrane protein</topology>
    </subcellularLocation>
</comment>
<evidence type="ECO:0000256" key="5">
    <source>
        <dbReference type="ARBA" id="ARBA00022801"/>
    </source>
</evidence>
<dbReference type="NCBIfam" id="TIGR04178">
    <property type="entry name" value="exo_archaeo"/>
    <property type="match status" value="1"/>
</dbReference>
<dbReference type="GO" id="GO:0008233">
    <property type="term" value="F:peptidase activity"/>
    <property type="evidence" value="ECO:0007669"/>
    <property type="project" value="UniProtKB-KW"/>
</dbReference>
<evidence type="ECO:0000256" key="3">
    <source>
        <dbReference type="ARBA" id="ARBA00022670"/>
    </source>
</evidence>
<accession>A0A382BBR3</accession>
<evidence type="ECO:0000256" key="1">
    <source>
        <dbReference type="ARBA" id="ARBA00004651"/>
    </source>
</evidence>
<feature type="transmembrane region" description="Helical" evidence="8">
    <location>
        <begin position="110"/>
        <end position="138"/>
    </location>
</feature>
<dbReference type="InterPro" id="IPR026392">
    <property type="entry name" value="Exo/Archaeosortase_dom"/>
</dbReference>
<dbReference type="GO" id="GO:0006508">
    <property type="term" value="P:proteolysis"/>
    <property type="evidence" value="ECO:0007669"/>
    <property type="project" value="UniProtKB-KW"/>
</dbReference>
<reference evidence="9" key="1">
    <citation type="submission" date="2018-05" db="EMBL/GenBank/DDBJ databases">
        <authorList>
            <person name="Lanie J.A."/>
            <person name="Ng W.-L."/>
            <person name="Kazmierczak K.M."/>
            <person name="Andrzejewski T.M."/>
            <person name="Davidsen T.M."/>
            <person name="Wayne K.J."/>
            <person name="Tettelin H."/>
            <person name="Glass J.I."/>
            <person name="Rusch D."/>
            <person name="Podicherti R."/>
            <person name="Tsui H.-C.T."/>
            <person name="Winkler M.E."/>
        </authorList>
    </citation>
    <scope>NUCLEOTIDE SEQUENCE</scope>
</reference>
<keyword evidence="5" id="KW-0378">Hydrolase</keyword>
<evidence type="ECO:0000256" key="8">
    <source>
        <dbReference type="SAM" id="Phobius"/>
    </source>
</evidence>
<dbReference type="EMBL" id="UINC01029087">
    <property type="protein sequence ID" value="SVB11226.1"/>
    <property type="molecule type" value="Genomic_DNA"/>
</dbReference>
<feature type="transmembrane region" description="Helical" evidence="8">
    <location>
        <begin position="81"/>
        <end position="103"/>
    </location>
</feature>
<dbReference type="AlphaFoldDB" id="A0A382BBR3"/>
<gene>
    <name evidence="9" type="ORF">METZ01_LOCUS164080</name>
</gene>
<keyword evidence="6 8" id="KW-1133">Transmembrane helix</keyword>
<keyword evidence="2" id="KW-1003">Cell membrane</keyword>
<keyword evidence="7 8" id="KW-0472">Membrane</keyword>
<evidence type="ECO:0000256" key="4">
    <source>
        <dbReference type="ARBA" id="ARBA00022692"/>
    </source>
</evidence>
<name>A0A382BBR3_9ZZZZ</name>
<organism evidence="9">
    <name type="scientific">marine metagenome</name>
    <dbReference type="NCBI Taxonomy" id="408172"/>
    <lineage>
        <taxon>unclassified sequences</taxon>
        <taxon>metagenomes</taxon>
        <taxon>ecological metagenomes</taxon>
    </lineage>
</organism>
<protein>
    <recommendedName>
        <fullName evidence="10">Exosortase/archaeosortase family protein</fullName>
    </recommendedName>
</protein>
<dbReference type="Pfam" id="PF09721">
    <property type="entry name" value="Exosortase_EpsH"/>
    <property type="match status" value="1"/>
</dbReference>
<evidence type="ECO:0008006" key="10">
    <source>
        <dbReference type="Google" id="ProtNLM"/>
    </source>
</evidence>
<keyword evidence="3" id="KW-0645">Protease</keyword>
<proteinExistence type="predicted"/>